<dbReference type="InterPro" id="IPR046780">
    <property type="entry name" value="aBig_2"/>
</dbReference>
<dbReference type="PANTHER" id="PTHR43301">
    <property type="entry name" value="ARABINAN ENDO-1,5-ALPHA-L-ARABINOSIDASE"/>
    <property type="match status" value="1"/>
</dbReference>
<keyword evidence="2" id="KW-0134">Cell wall</keyword>
<feature type="region of interest" description="Disordered" evidence="8">
    <location>
        <begin position="1875"/>
        <end position="2156"/>
    </location>
</feature>
<dbReference type="Pfam" id="PF00746">
    <property type="entry name" value="Gram_pos_anchor"/>
    <property type="match status" value="1"/>
</dbReference>
<dbReference type="InterPro" id="IPR003343">
    <property type="entry name" value="Big_2"/>
</dbReference>
<reference evidence="11 12" key="1">
    <citation type="journal article" date="2005" name="Int. J. Syst. Evol. Microbiol.">
        <title>Bacillus litoralis sp. nov., isolated from a tidal flat of the Yellow Sea in Korea.</title>
        <authorList>
            <person name="Yoon J.H."/>
            <person name="Oh T.K."/>
        </authorList>
    </citation>
    <scope>NUCLEOTIDE SEQUENCE [LARGE SCALE GENOMIC DNA]</scope>
    <source>
        <strain evidence="11 12">SW-211</strain>
    </source>
</reference>
<evidence type="ECO:0000256" key="3">
    <source>
        <dbReference type="ARBA" id="ARBA00022525"/>
    </source>
</evidence>
<dbReference type="EMBL" id="VOQF01000005">
    <property type="protein sequence ID" value="TXC91338.1"/>
    <property type="molecule type" value="Genomic_DNA"/>
</dbReference>
<evidence type="ECO:0000256" key="6">
    <source>
        <dbReference type="ARBA" id="ARBA00023088"/>
    </source>
</evidence>
<evidence type="ECO:0000256" key="5">
    <source>
        <dbReference type="ARBA" id="ARBA00022801"/>
    </source>
</evidence>
<dbReference type="Gene3D" id="2.60.120.200">
    <property type="match status" value="3"/>
</dbReference>
<keyword evidence="7" id="KW-0326">Glycosidase</keyword>
<dbReference type="InterPro" id="IPR050727">
    <property type="entry name" value="GH43_arabinanases"/>
</dbReference>
<feature type="compositionally biased region" description="Basic and acidic residues" evidence="8">
    <location>
        <begin position="2120"/>
        <end position="2154"/>
    </location>
</feature>
<evidence type="ECO:0000313" key="12">
    <source>
        <dbReference type="Proteomes" id="UP000321363"/>
    </source>
</evidence>
<dbReference type="SUPFAM" id="SSF75005">
    <property type="entry name" value="Arabinanase/levansucrase/invertase"/>
    <property type="match status" value="2"/>
</dbReference>
<dbReference type="GO" id="GO:0016798">
    <property type="term" value="F:hydrolase activity, acting on glycosyl bonds"/>
    <property type="evidence" value="ECO:0007669"/>
    <property type="project" value="UniProtKB-KW"/>
</dbReference>
<dbReference type="Pfam" id="PF20578">
    <property type="entry name" value="aBig_2"/>
    <property type="match status" value="4"/>
</dbReference>
<evidence type="ECO:0000313" key="11">
    <source>
        <dbReference type="EMBL" id="TXC91338.1"/>
    </source>
</evidence>
<keyword evidence="9" id="KW-0472">Membrane</keyword>
<dbReference type="SMART" id="SM00635">
    <property type="entry name" value="BID_2"/>
    <property type="match status" value="1"/>
</dbReference>
<feature type="domain" description="BIG2" evidence="10">
    <location>
        <begin position="1793"/>
        <end position="1870"/>
    </location>
</feature>
<protein>
    <submittedName>
        <fullName evidence="11">LPXTG cell wall anchor domain-containing protein</fullName>
    </submittedName>
</protein>
<sequence>MMRTSKKKYISIFVLSIMLFSTLLGSFQPVASAEEGNTLILHYDMKTFAEDPNGAIKVKDLSDKGLDGTFKNPENGQMVNNSEAGYISFNGGNSNSKSGYIEIPKFNDGTDLLTGVEDVTISSLVNWNNDGQNRWIFGLGKVSSDIENGNSYFFATPRHGIDNSNVAATGISQAGWRNEALIRGKEGLKANSWEVVTVVFSGSTDTLSLYVNGVKVASGSAKGKKLADIIDSTASFSGFIGKSIFQNDPYYKGMIGDFQVHSKAFTDDEVKVLATETASKINEIDQLVIEDAENSLDVANYLTNGDSDKDQIKHTINLPKKGKHDVDLTWKSNNTEVLTNEGVVTRPSADSPDAVVELTATLSYKELTVEKTFSVTVISDFSNQQRAELDAQKLKIVNQNNVKGNMSLPSTGENGSTIKWESSDPAVIKGSLQASENPKLLGWVTRQENDTVVTLTATVTNGTAEMKKNFEVEVKKNPGKKEYDAYFFSYFTGEYEGGEEISFATAEDPLKWRALNNGQSVIQSTMGEKGLRDPFIMRSPEGDKFYMIATDLKMGESTNFDQAQITGSHAIMIWESEDLVNWSEQRMVEVAPKTGGNTWAPEAYYDKKAGEYVVFWASSMKNEETYGDFPNGRPAGQYNVMYYATTRDFHSFSEPKVFIDEGFPTIDTSFIENEGSLYRFTKSEVGYKVYYEKATDIFYDKDGIEENGYQFDPIAGTKNGNRGLIGHGGNNEGQTVFKDIHEDKWYLFLDSWPYHVRWTNDLDDGQQLVNNVLDDSEYALPPGPRHGTVIPITRDEYNALQEKYGMEDQEPSKEPVVHYSFDSIDGATVKDDSGNGHDAQLVGGAEVDSDDTVGHSSGSINLDGTTGYVELPENIIKNLNLKGMTMSSWVKVKDNQTNQRIFDFSSDTGRTANRNTMYLSTQGDSGNLEFATVTPFTEKFSSASATLADNYKYAITAPKLSTTEWHHVAVTIEDFDAVIYVDGKEVARNSTFNVEPRMLLETSMNYLGKSSKDEHHLFNGKFDEFKIFNHALSDEEISELAQDDVTEPPDEEPSTPELILDYDMKDIEGITVEDRTGKFNGTFVNPENAELISIGNSGVVQFKGGTTDSYIELPEGVLETLESVTVSSLINWNGNASAEWLYSLGQNNSKYLYFTPKYNADSSMRFGIATDGWRNEVSAKASTLSANEWKLVTTVFNGQEDSLKVYIDGELIASGQNNGISIEDIKNAAGKSGYIGKSMYNNDPYFGGMIADFEIYNGALSDTEVSNLTKAAEEEIKEMESYLLEDAAAQLDYSDFLGKNESNEEIKTDLSFPNKGENGTTITWQSKSENIITNNGKVNRPAYDDGNKAVVLVATLSDGTNSVTKEFTVTVIRKPIDLETVIEAAKALNVHNIDDVRGNLTLPTKGLDNTTISWNSQDPKIVTETGEVNRPVHGDGDKFVKLTATISLNNQKITKSFMANVKELPEQKDYKGYVFSYFTGEGYENGEQIYFGLSEGNDPLHWQELNNGDPVFTSELGEKGLRDPFIIRSPEGDKFYLIATDLKIHGNGDWGAAQTTGSRSIMVWESTDLVNWSKQRMAEVAPPEAGNTWAPEIFYDDSIGEYVIFWASKLYENENDRNSGNSYQRMMYTTTRDFHTFSEPKVYMDYGYSIIDTTMIEHEGKIYRFTKDERGTTSSSPNGKFIFQEVGNSVLDPNFQSIKEGIGKGDISRGEGPAIFKSNTEDKWYLFIDEFGGRGYVPFETTDLASGEWTVPEDYDLPSRPRHGTVLPVTQEEYDALLENVPVEIEEPSSDKKVTGVTIQQETMKLNVGDETKLAATITPENATNKDVVWSSNDENIVAVDENGTLTAKQKGTVFISVTTIDGGYMDVIEVAVEEKPPGDGEEPPGNGEEPPGDGEEPPGDGEEPPGDGEEPPGDGEEPPGDGEEPPGDGEEPPGDGEEPPGDGEEPPGDGEEPPGDGEEPPGDGEEPPGDGEEPPGDGEEPPGDGEEPPGDGEEPPGDGEEPPGDGEEPPGDGEEPPGDGEEPPGDGEEPPGDGEEPPGDGEEPPGDGEEPPGDGEEPPGDGEEPPGDGEEPPGNGEEPPGDGEEPPGNGEEPPGDGEEPPGNGEEPPGDGEEPPGNGEEPRGDGEKPPGNEDKTPSDGKQTGNKEKNTHDNELPSTATNLYNYVILGIFLLIVGGSLLVAKKRKMKH</sequence>
<dbReference type="InterPro" id="IPR008964">
    <property type="entry name" value="Invasin/intimin_cell_adhesion"/>
</dbReference>
<dbReference type="PANTHER" id="PTHR43301:SF3">
    <property type="entry name" value="ARABINAN ENDO-1,5-ALPHA-L-ARABINOSIDASE A-RELATED"/>
    <property type="match status" value="1"/>
</dbReference>
<comment type="subcellular location">
    <subcellularLocation>
        <location evidence="1">Secreted</location>
        <location evidence="1">Cell wall</location>
        <topology evidence="1">Peptidoglycan-anchor</topology>
    </subcellularLocation>
</comment>
<feature type="transmembrane region" description="Helical" evidence="9">
    <location>
        <begin position="2162"/>
        <end position="2182"/>
    </location>
</feature>
<evidence type="ECO:0000256" key="1">
    <source>
        <dbReference type="ARBA" id="ARBA00004168"/>
    </source>
</evidence>
<dbReference type="NCBIfam" id="TIGR01167">
    <property type="entry name" value="LPXTG_anchor"/>
    <property type="match status" value="1"/>
</dbReference>
<dbReference type="CDD" id="cd08983">
    <property type="entry name" value="GH43_Bt3655-like"/>
    <property type="match status" value="2"/>
</dbReference>
<dbReference type="InterPro" id="IPR019931">
    <property type="entry name" value="LPXTG_anchor"/>
</dbReference>
<evidence type="ECO:0000256" key="8">
    <source>
        <dbReference type="SAM" id="MobiDB-lite"/>
    </source>
</evidence>
<dbReference type="SUPFAM" id="SSF49899">
    <property type="entry name" value="Concanavalin A-like lectins/glucanases"/>
    <property type="match status" value="3"/>
</dbReference>
<evidence type="ECO:0000256" key="4">
    <source>
        <dbReference type="ARBA" id="ARBA00022729"/>
    </source>
</evidence>
<dbReference type="SUPFAM" id="SSF49373">
    <property type="entry name" value="Invasin/intimin cell-adhesion fragments"/>
    <property type="match status" value="1"/>
</dbReference>
<keyword evidence="9" id="KW-1133">Transmembrane helix</keyword>
<keyword evidence="3" id="KW-0964">Secreted</keyword>
<dbReference type="Gene3D" id="2.60.40.1080">
    <property type="match status" value="1"/>
</dbReference>
<evidence type="ECO:0000256" key="7">
    <source>
        <dbReference type="ARBA" id="ARBA00023295"/>
    </source>
</evidence>
<dbReference type="InterPro" id="IPR023296">
    <property type="entry name" value="Glyco_hydro_beta-prop_sf"/>
</dbReference>
<name>A0A5C6W0E8_9BACI</name>
<keyword evidence="12" id="KW-1185">Reference proteome</keyword>
<gene>
    <name evidence="11" type="ORF">FS935_10635</name>
</gene>
<comment type="caution">
    <text evidence="11">The sequence shown here is derived from an EMBL/GenBank/DDBJ whole genome shotgun (WGS) entry which is preliminary data.</text>
</comment>
<proteinExistence type="predicted"/>
<accession>A0A5C6W0E8</accession>
<evidence type="ECO:0000256" key="2">
    <source>
        <dbReference type="ARBA" id="ARBA00022512"/>
    </source>
</evidence>
<dbReference type="InterPro" id="IPR013320">
    <property type="entry name" value="ConA-like_dom_sf"/>
</dbReference>
<keyword evidence="9" id="KW-0812">Transmembrane</keyword>
<organism evidence="11 12">
    <name type="scientific">Metabacillus litoralis</name>
    <dbReference type="NCBI Taxonomy" id="152268"/>
    <lineage>
        <taxon>Bacteria</taxon>
        <taxon>Bacillati</taxon>
        <taxon>Bacillota</taxon>
        <taxon>Bacilli</taxon>
        <taxon>Bacillales</taxon>
        <taxon>Bacillaceae</taxon>
        <taxon>Metabacillus</taxon>
    </lineage>
</organism>
<dbReference type="Pfam" id="PF02368">
    <property type="entry name" value="Big_2"/>
    <property type="match status" value="1"/>
</dbReference>
<keyword evidence="6" id="KW-0572">Peptidoglycan-anchor</keyword>
<dbReference type="Gene3D" id="2.115.10.20">
    <property type="entry name" value="Glycosyl hydrolase domain, family 43"/>
    <property type="match status" value="2"/>
</dbReference>
<dbReference type="Proteomes" id="UP000321363">
    <property type="component" value="Unassembled WGS sequence"/>
</dbReference>
<dbReference type="Pfam" id="PF13385">
    <property type="entry name" value="Laminin_G_3"/>
    <property type="match status" value="3"/>
</dbReference>
<evidence type="ECO:0000259" key="10">
    <source>
        <dbReference type="SMART" id="SM00635"/>
    </source>
</evidence>
<keyword evidence="5" id="KW-0378">Hydrolase</keyword>
<feature type="compositionally biased region" description="Acidic residues" evidence="8">
    <location>
        <begin position="1891"/>
        <end position="2072"/>
    </location>
</feature>
<keyword evidence="4" id="KW-0732">Signal</keyword>
<evidence type="ECO:0000256" key="9">
    <source>
        <dbReference type="SAM" id="Phobius"/>
    </source>
</evidence>